<accession>A0ABY7CPF3</accession>
<evidence type="ECO:0000313" key="1">
    <source>
        <dbReference type="EMBL" id="WAQ86550.1"/>
    </source>
</evidence>
<name>A0ABY7CPF3_9BASI</name>
<proteinExistence type="predicted"/>
<sequence length="56" mass="5915">MHINGLRYHYQHTGPHGRTGLHLLSLGHHPSGPALNLSSLDGGSIDGLASTDSMDD</sequence>
<protein>
    <submittedName>
        <fullName evidence="1">Uncharacterized protein</fullName>
    </submittedName>
</protein>
<evidence type="ECO:0000313" key="2">
    <source>
        <dbReference type="Proteomes" id="UP001164743"/>
    </source>
</evidence>
<reference evidence="1" key="1">
    <citation type="submission" date="2022-10" db="EMBL/GenBank/DDBJ databases">
        <title>Puccinia triticina Genome sequencing and assembly.</title>
        <authorList>
            <person name="Li C."/>
        </authorList>
    </citation>
    <scope>NUCLEOTIDE SEQUENCE</scope>
    <source>
        <strain evidence="1">Pt15</strain>
    </source>
</reference>
<dbReference type="RefSeq" id="XP_053022105.1">
    <property type="nucleotide sequence ID" value="XM_053170866.1"/>
</dbReference>
<dbReference type="GeneID" id="77811761"/>
<dbReference type="Proteomes" id="UP001164743">
    <property type="component" value="Chromosome 7A"/>
</dbReference>
<organism evidence="1 2">
    <name type="scientific">Puccinia triticina</name>
    <dbReference type="NCBI Taxonomy" id="208348"/>
    <lineage>
        <taxon>Eukaryota</taxon>
        <taxon>Fungi</taxon>
        <taxon>Dikarya</taxon>
        <taxon>Basidiomycota</taxon>
        <taxon>Pucciniomycotina</taxon>
        <taxon>Pucciniomycetes</taxon>
        <taxon>Pucciniales</taxon>
        <taxon>Pucciniaceae</taxon>
        <taxon>Puccinia</taxon>
    </lineage>
</organism>
<dbReference type="EMBL" id="CP110427">
    <property type="protein sequence ID" value="WAQ86550.1"/>
    <property type="molecule type" value="Genomic_DNA"/>
</dbReference>
<gene>
    <name evidence="1" type="ORF">PtA15_7A276</name>
</gene>
<keyword evidence="2" id="KW-1185">Reference proteome</keyword>